<dbReference type="Pfam" id="PF13508">
    <property type="entry name" value="Acetyltransf_7"/>
    <property type="match status" value="1"/>
</dbReference>
<gene>
    <name evidence="4" type="ORF">KUA55_11975</name>
</gene>
<dbReference type="GO" id="GO:0016746">
    <property type="term" value="F:acyltransferase activity"/>
    <property type="evidence" value="ECO:0007669"/>
    <property type="project" value="UniProtKB-KW"/>
</dbReference>
<evidence type="ECO:0000256" key="2">
    <source>
        <dbReference type="ARBA" id="ARBA00023315"/>
    </source>
</evidence>
<sequence length="140" mass="16642">MIELLNAEYMTAVMTIWLESNLAVHNYIPAVYWWNKFDDVKSTLKESEVYIYRQADEVLGFVGVQEDYLAGIFVDKEHRSEGIGQQLLNEMKQKHSQLLLNVYQKNQRAIDFYLREGFQKIEKQIDEVTGEPEWSMQWEK</sequence>
<evidence type="ECO:0000313" key="5">
    <source>
        <dbReference type="Proteomes" id="UP000774130"/>
    </source>
</evidence>
<proteinExistence type="predicted"/>
<dbReference type="CDD" id="cd04301">
    <property type="entry name" value="NAT_SF"/>
    <property type="match status" value="1"/>
</dbReference>
<evidence type="ECO:0000256" key="1">
    <source>
        <dbReference type="ARBA" id="ARBA00022679"/>
    </source>
</evidence>
<keyword evidence="1 4" id="KW-0808">Transferase</keyword>
<dbReference type="RefSeq" id="WP_218326570.1">
    <property type="nucleotide sequence ID" value="NZ_JAHUZB010000004.1"/>
</dbReference>
<dbReference type="Proteomes" id="UP000774130">
    <property type="component" value="Unassembled WGS sequence"/>
</dbReference>
<dbReference type="PROSITE" id="PS51186">
    <property type="entry name" value="GNAT"/>
    <property type="match status" value="1"/>
</dbReference>
<organism evidence="4 5">
    <name type="scientific">Enterococcus alishanensis</name>
    <dbReference type="NCBI Taxonomy" id="1303817"/>
    <lineage>
        <taxon>Bacteria</taxon>
        <taxon>Bacillati</taxon>
        <taxon>Bacillota</taxon>
        <taxon>Bacilli</taxon>
        <taxon>Lactobacillales</taxon>
        <taxon>Enterococcaceae</taxon>
        <taxon>Enterococcus</taxon>
    </lineage>
</organism>
<dbReference type="PANTHER" id="PTHR43800:SF1">
    <property type="entry name" value="PEPTIDYL-LYSINE N-ACETYLTRANSFERASE YJAB"/>
    <property type="match status" value="1"/>
</dbReference>
<comment type="caution">
    <text evidence="4">The sequence shown here is derived from an EMBL/GenBank/DDBJ whole genome shotgun (WGS) entry which is preliminary data.</text>
</comment>
<reference evidence="4 5" key="1">
    <citation type="submission" date="2021-06" db="EMBL/GenBank/DDBJ databases">
        <title>Enterococcus alishanensis sp. nov., a novel lactic acid bacterium isolated from fresh coffee beans.</title>
        <authorList>
            <person name="Chen Y.-S."/>
        </authorList>
    </citation>
    <scope>NUCLEOTIDE SEQUENCE [LARGE SCALE GENOMIC DNA]</scope>
    <source>
        <strain evidence="4 5">ALS3</strain>
    </source>
</reference>
<accession>A0ABS6TES0</accession>
<evidence type="ECO:0000313" key="4">
    <source>
        <dbReference type="EMBL" id="MBV7391400.1"/>
    </source>
</evidence>
<dbReference type="EC" id="2.3.1.-" evidence="4"/>
<dbReference type="PANTHER" id="PTHR43800">
    <property type="entry name" value="PEPTIDYL-LYSINE N-ACETYLTRANSFERASE YJAB"/>
    <property type="match status" value="1"/>
</dbReference>
<keyword evidence="2 4" id="KW-0012">Acyltransferase</keyword>
<evidence type="ECO:0000259" key="3">
    <source>
        <dbReference type="PROSITE" id="PS51186"/>
    </source>
</evidence>
<keyword evidence="5" id="KW-1185">Reference proteome</keyword>
<feature type="domain" description="N-acetyltransferase" evidence="3">
    <location>
        <begin position="1"/>
        <end position="140"/>
    </location>
</feature>
<dbReference type="InterPro" id="IPR000182">
    <property type="entry name" value="GNAT_dom"/>
</dbReference>
<name>A0ABS6TES0_9ENTE</name>
<protein>
    <submittedName>
        <fullName evidence="4">GNAT family N-acetyltransferase</fullName>
        <ecNumber evidence="4">2.3.1.-</ecNumber>
    </submittedName>
</protein>
<dbReference type="EMBL" id="JAHUZB010000004">
    <property type="protein sequence ID" value="MBV7391400.1"/>
    <property type="molecule type" value="Genomic_DNA"/>
</dbReference>